<dbReference type="GO" id="GO:0030246">
    <property type="term" value="F:carbohydrate binding"/>
    <property type="evidence" value="ECO:0007669"/>
    <property type="project" value="InterPro"/>
</dbReference>
<name>A0A1M7MV44_9FIRM</name>
<dbReference type="GO" id="GO:0016853">
    <property type="term" value="F:isomerase activity"/>
    <property type="evidence" value="ECO:0007669"/>
    <property type="project" value="InterPro"/>
</dbReference>
<dbReference type="EMBL" id="FRCP01000023">
    <property type="protein sequence ID" value="SHM94895.1"/>
    <property type="molecule type" value="Genomic_DNA"/>
</dbReference>
<dbReference type="STRING" id="1120996.SAMN02746066_04032"/>
<dbReference type="GO" id="GO:0005975">
    <property type="term" value="P:carbohydrate metabolic process"/>
    <property type="evidence" value="ECO:0007669"/>
    <property type="project" value="InterPro"/>
</dbReference>
<dbReference type="InterPro" id="IPR011013">
    <property type="entry name" value="Gal_mutarotase_sf_dom"/>
</dbReference>
<reference evidence="1 2" key="1">
    <citation type="submission" date="2016-11" db="EMBL/GenBank/DDBJ databases">
        <authorList>
            <person name="Jaros S."/>
            <person name="Januszkiewicz K."/>
            <person name="Wedrychowicz H."/>
        </authorList>
    </citation>
    <scope>NUCLEOTIDE SEQUENCE [LARGE SCALE GENOMIC DNA]</scope>
    <source>
        <strain evidence="1 2">DSM 15930</strain>
    </source>
</reference>
<sequence>MGQHTLKNEFLSITVNDLGAELSSIVSAQTGQSYLWNADQTYWGRHSPILFPIVGGLKGKCYQYNGHEYSMSQHGFARDMEFECIEVSEISIKHRLTSTPETMKQYPFTFILDITYQLKDNTIEVIWDVTNTDTKEMHFSIGGHPAFNCPLTSGEKQSDYYIQFDTSNPLTIRKISEDGLAIDETYTLPLDDSLLAVHSHLFDEDALVIEDNQSHSVAFLTPDKKPYVTVDFNAPLFGIWSPAKKDAPFICIEPWYGRCDSEHYADTLENRAWGNHCAPGETFHASYTISINKN</sequence>
<dbReference type="Gene3D" id="2.70.98.10">
    <property type="match status" value="1"/>
</dbReference>
<evidence type="ECO:0000313" key="2">
    <source>
        <dbReference type="Proteomes" id="UP000184038"/>
    </source>
</evidence>
<evidence type="ECO:0000313" key="1">
    <source>
        <dbReference type="EMBL" id="SHM94895.1"/>
    </source>
</evidence>
<protein>
    <submittedName>
        <fullName evidence="1">Galactose mutarotase</fullName>
    </submittedName>
</protein>
<proteinExistence type="predicted"/>
<dbReference type="RefSeq" id="WP_073290736.1">
    <property type="nucleotide sequence ID" value="NZ_FRCP01000023.1"/>
</dbReference>
<dbReference type="OrthoDB" id="9795355at2"/>
<dbReference type="InterPro" id="IPR037481">
    <property type="entry name" value="LacX"/>
</dbReference>
<dbReference type="CDD" id="cd09024">
    <property type="entry name" value="Aldose_epim_lacX"/>
    <property type="match status" value="1"/>
</dbReference>
<dbReference type="AlphaFoldDB" id="A0A1M7MV44"/>
<dbReference type="PANTHER" id="PTHR11122:SF13">
    <property type="entry name" value="GLUCOSE-6-PHOSPHATE 1-EPIMERASE"/>
    <property type="match status" value="1"/>
</dbReference>
<gene>
    <name evidence="1" type="ORF">SAMN02746066_04032</name>
</gene>
<dbReference type="InterPro" id="IPR014718">
    <property type="entry name" value="GH-type_carb-bd"/>
</dbReference>
<dbReference type="SUPFAM" id="SSF74650">
    <property type="entry name" value="Galactose mutarotase-like"/>
    <property type="match status" value="1"/>
</dbReference>
<dbReference type="PANTHER" id="PTHR11122">
    <property type="entry name" value="APOSPORY-ASSOCIATED PROTEIN C-RELATED"/>
    <property type="match status" value="1"/>
</dbReference>
<accession>A0A1M7MV44</accession>
<keyword evidence="2" id="KW-1185">Reference proteome</keyword>
<dbReference type="Pfam" id="PF01263">
    <property type="entry name" value="Aldose_epim"/>
    <property type="match status" value="1"/>
</dbReference>
<organism evidence="1 2">
    <name type="scientific">Anaerosporobacter mobilis DSM 15930</name>
    <dbReference type="NCBI Taxonomy" id="1120996"/>
    <lineage>
        <taxon>Bacteria</taxon>
        <taxon>Bacillati</taxon>
        <taxon>Bacillota</taxon>
        <taxon>Clostridia</taxon>
        <taxon>Lachnospirales</taxon>
        <taxon>Lachnospiraceae</taxon>
        <taxon>Anaerosporobacter</taxon>
    </lineage>
</organism>
<dbReference type="Proteomes" id="UP000184038">
    <property type="component" value="Unassembled WGS sequence"/>
</dbReference>
<dbReference type="InterPro" id="IPR008183">
    <property type="entry name" value="Aldose_1/G6P_1-epimerase"/>
</dbReference>